<accession>A0A212LAH7</accession>
<evidence type="ECO:0000313" key="2">
    <source>
        <dbReference type="EMBL" id="SCM74500.1"/>
    </source>
</evidence>
<dbReference type="RefSeq" id="WP_179981190.1">
    <property type="nucleotide sequence ID" value="NZ_LT608333.1"/>
</dbReference>
<dbReference type="InterPro" id="IPR036868">
    <property type="entry name" value="TusA-like_sf"/>
</dbReference>
<dbReference type="SUPFAM" id="SSF64307">
    <property type="entry name" value="SirA-like"/>
    <property type="match status" value="1"/>
</dbReference>
<gene>
    <name evidence="2" type="ORF">KL86DES1_21979</name>
</gene>
<dbReference type="Pfam" id="PF01206">
    <property type="entry name" value="TusA"/>
    <property type="match status" value="1"/>
</dbReference>
<dbReference type="Gene3D" id="3.30.110.40">
    <property type="entry name" value="TusA-like domain"/>
    <property type="match status" value="1"/>
</dbReference>
<organism evidence="2">
    <name type="scientific">uncultured Desulfovibrio sp</name>
    <dbReference type="NCBI Taxonomy" id="167968"/>
    <lineage>
        <taxon>Bacteria</taxon>
        <taxon>Pseudomonadati</taxon>
        <taxon>Thermodesulfobacteriota</taxon>
        <taxon>Desulfovibrionia</taxon>
        <taxon>Desulfovibrionales</taxon>
        <taxon>Desulfovibrionaceae</taxon>
        <taxon>Desulfovibrio</taxon>
        <taxon>environmental samples</taxon>
    </lineage>
</organism>
<dbReference type="InterPro" id="IPR001455">
    <property type="entry name" value="TusA-like"/>
</dbReference>
<dbReference type="EMBL" id="FMJC01000002">
    <property type="protein sequence ID" value="SCM74500.1"/>
    <property type="molecule type" value="Genomic_DNA"/>
</dbReference>
<sequence>MSELIDTRGLSCPQPVLLFLNALKGDAASSFSVLVDNDASLENVSRAARNRGFSVTTSDEGQGVTRLEIEKS</sequence>
<evidence type="ECO:0000259" key="1">
    <source>
        <dbReference type="Pfam" id="PF01206"/>
    </source>
</evidence>
<proteinExistence type="predicted"/>
<feature type="domain" description="UPF0033" evidence="1">
    <location>
        <begin position="5"/>
        <end position="71"/>
    </location>
</feature>
<dbReference type="AlphaFoldDB" id="A0A212LAH7"/>
<name>A0A212LAH7_9BACT</name>
<protein>
    <recommendedName>
        <fullName evidence="1">UPF0033 domain-containing protein</fullName>
    </recommendedName>
</protein>
<reference evidence="2" key="1">
    <citation type="submission" date="2016-08" db="EMBL/GenBank/DDBJ databases">
        <authorList>
            <person name="Seilhamer J.J."/>
        </authorList>
    </citation>
    <scope>NUCLEOTIDE SEQUENCE</scope>
    <source>
        <strain evidence="2">86-1</strain>
    </source>
</reference>